<dbReference type="EMBL" id="BAAANL010000008">
    <property type="protein sequence ID" value="GAA1872857.1"/>
    <property type="molecule type" value="Genomic_DNA"/>
</dbReference>
<accession>A0ABP4ZV09</accession>
<proteinExistence type="predicted"/>
<gene>
    <name evidence="1" type="ORF">GCM10009751_35330</name>
</gene>
<evidence type="ECO:0000313" key="1">
    <source>
        <dbReference type="EMBL" id="GAA1872857.1"/>
    </source>
</evidence>
<evidence type="ECO:0000313" key="2">
    <source>
        <dbReference type="Proteomes" id="UP001501094"/>
    </source>
</evidence>
<comment type="caution">
    <text evidence="1">The sequence shown here is derived from an EMBL/GenBank/DDBJ whole genome shotgun (WGS) entry which is preliminary data.</text>
</comment>
<reference evidence="2" key="1">
    <citation type="journal article" date="2019" name="Int. J. Syst. Evol. Microbiol.">
        <title>The Global Catalogue of Microorganisms (GCM) 10K type strain sequencing project: providing services to taxonomists for standard genome sequencing and annotation.</title>
        <authorList>
            <consortium name="The Broad Institute Genomics Platform"/>
            <consortium name="The Broad Institute Genome Sequencing Center for Infectious Disease"/>
            <person name="Wu L."/>
            <person name="Ma J."/>
        </authorList>
    </citation>
    <scope>NUCLEOTIDE SEQUENCE [LARGE SCALE GENOMIC DNA]</scope>
    <source>
        <strain evidence="2">JCM 14326</strain>
    </source>
</reference>
<dbReference type="Proteomes" id="UP001501094">
    <property type="component" value="Unassembled WGS sequence"/>
</dbReference>
<sequence length="244" mass="23939">MESRKFSHGGVWTTRSATVNHVFTRAVILPATPLLVPGAAGAADPLRDVRLAACAALAGLAASGPPMVLAPGPHGFRGPAVLRPTFAAAGIADAALPADVTAPWAVERELAGTASSVLLFCLGMALGEDAARVPVLEIPATAAVVGRESPQRAAGDDAEPGSRAASLHAAAGVVGRHLAGGGTLVAAAGGTPGPAAVAPADPGAPHPGIAELLALAAPGLTAATRPFPQEHDHLPAEYALATLG</sequence>
<name>A0ABP4ZV09_9MICO</name>
<organism evidence="1 2">
    <name type="scientific">Myceligenerans crystallogenes</name>
    <dbReference type="NCBI Taxonomy" id="316335"/>
    <lineage>
        <taxon>Bacteria</taxon>
        <taxon>Bacillati</taxon>
        <taxon>Actinomycetota</taxon>
        <taxon>Actinomycetes</taxon>
        <taxon>Micrococcales</taxon>
        <taxon>Promicromonosporaceae</taxon>
        <taxon>Myceligenerans</taxon>
    </lineage>
</organism>
<protein>
    <submittedName>
        <fullName evidence="1">Uncharacterized protein</fullName>
    </submittedName>
</protein>
<keyword evidence="2" id="KW-1185">Reference proteome</keyword>